<keyword evidence="1" id="KW-0472">Membrane</keyword>
<keyword evidence="1" id="KW-0812">Transmembrane</keyword>
<reference evidence="2 3" key="1">
    <citation type="submission" date="2024-08" db="EMBL/GenBank/DDBJ databases">
        <title>Clostridium lapicellarii sp. nov., and Clostridium renhuaiense sp. nov., two species isolated from the mud in a fermentation cellar used for producing sauce-flavour Chinese liquors.</title>
        <authorList>
            <person name="Yang F."/>
            <person name="Wang H."/>
            <person name="Chen L.Q."/>
            <person name="Zhou N."/>
            <person name="Lu J.J."/>
            <person name="Pu X.X."/>
            <person name="Wan B."/>
            <person name="Wang L."/>
            <person name="Liu S.J."/>
        </authorList>
    </citation>
    <scope>NUCLEOTIDE SEQUENCE [LARGE SCALE GENOMIC DNA]</scope>
    <source>
        <strain evidence="2 3">MT-113</strain>
    </source>
</reference>
<feature type="transmembrane region" description="Helical" evidence="1">
    <location>
        <begin position="221"/>
        <end position="239"/>
    </location>
</feature>
<dbReference type="Pfam" id="PF11193">
    <property type="entry name" value="DUF2812"/>
    <property type="match status" value="1"/>
</dbReference>
<keyword evidence="1" id="KW-1133">Transmembrane helix</keyword>
<evidence type="ECO:0000313" key="3">
    <source>
        <dbReference type="Proteomes" id="UP001565220"/>
    </source>
</evidence>
<organism evidence="2 3">
    <name type="scientific">Clostridium lapidicellarium</name>
    <dbReference type="NCBI Taxonomy" id="3240931"/>
    <lineage>
        <taxon>Bacteria</taxon>
        <taxon>Bacillati</taxon>
        <taxon>Bacillota</taxon>
        <taxon>Clostridia</taxon>
        <taxon>Eubacteriales</taxon>
        <taxon>Clostridiaceae</taxon>
        <taxon>Clostridium</taxon>
    </lineage>
</organism>
<feature type="transmembrane region" description="Helical" evidence="1">
    <location>
        <begin position="147"/>
        <end position="170"/>
    </location>
</feature>
<proteinExistence type="predicted"/>
<evidence type="ECO:0000313" key="2">
    <source>
        <dbReference type="EMBL" id="MEY8764836.1"/>
    </source>
</evidence>
<protein>
    <submittedName>
        <fullName evidence="2">DUF2812 domain-containing protein</fullName>
    </submittedName>
</protein>
<dbReference type="EMBL" id="JBGFFE010000030">
    <property type="protein sequence ID" value="MEY8764836.1"/>
    <property type="molecule type" value="Genomic_DNA"/>
</dbReference>
<accession>A0ABV4E115</accession>
<feature type="transmembrane region" description="Helical" evidence="1">
    <location>
        <begin position="117"/>
        <end position="135"/>
    </location>
</feature>
<sequence>MFNTKYVMSKSLASAENEDMEMLSSYARKGWILYKFGIWGYKLKKSEPQQLKYSLDYRDNPDKEYFLYFKEAGWSYVCSIGNTGHIFSASEGTKPIYTDNDTESEKYMGQYEMMKKIAIPSSLCTILFFILASLSKYGYIPDIYKRIFVAFLIPSIIITVYTVIPCMSFYSKINKLKTNGDTENKNGNYKIAHALLTVMTLLLVGLFLLSKFKFLHIANAVFYILCFICILLVMSICLVK</sequence>
<dbReference type="InterPro" id="IPR021359">
    <property type="entry name" value="DUF2812"/>
</dbReference>
<dbReference type="RefSeq" id="WP_369869403.1">
    <property type="nucleotide sequence ID" value="NZ_JBGFFE010000030.1"/>
</dbReference>
<dbReference type="Proteomes" id="UP001565220">
    <property type="component" value="Unassembled WGS sequence"/>
</dbReference>
<gene>
    <name evidence="2" type="ORF">AB8S09_14535</name>
</gene>
<evidence type="ECO:0000256" key="1">
    <source>
        <dbReference type="SAM" id="Phobius"/>
    </source>
</evidence>
<comment type="caution">
    <text evidence="2">The sequence shown here is derived from an EMBL/GenBank/DDBJ whole genome shotgun (WGS) entry which is preliminary data.</text>
</comment>
<feature type="transmembrane region" description="Helical" evidence="1">
    <location>
        <begin position="191"/>
        <end position="209"/>
    </location>
</feature>
<name>A0ABV4E115_9CLOT</name>
<keyword evidence="3" id="KW-1185">Reference proteome</keyword>